<organism evidence="1 2">
    <name type="scientific">Steinernema glaseri</name>
    <dbReference type="NCBI Taxonomy" id="37863"/>
    <lineage>
        <taxon>Eukaryota</taxon>
        <taxon>Metazoa</taxon>
        <taxon>Ecdysozoa</taxon>
        <taxon>Nematoda</taxon>
        <taxon>Chromadorea</taxon>
        <taxon>Rhabditida</taxon>
        <taxon>Tylenchina</taxon>
        <taxon>Panagrolaimomorpha</taxon>
        <taxon>Strongyloidoidea</taxon>
        <taxon>Steinernematidae</taxon>
        <taxon>Steinernema</taxon>
    </lineage>
</organism>
<dbReference type="AlphaFoldDB" id="A0A1I7YAT8"/>
<dbReference type="WBParaSite" id="L893_g14478.t1">
    <property type="protein sequence ID" value="L893_g14478.t1"/>
    <property type="gene ID" value="L893_g14478"/>
</dbReference>
<sequence>MPLAPTTVTSFLDTVLTKLTMMPIVTHRRPRHKKKMLNTQGIFDMKLCPSCTSLYTETYQMEVNCDGRRLLRSKNVQSSSSFFRQLPDCYSGA</sequence>
<protein>
    <submittedName>
        <fullName evidence="2">C2H2-type domain-containing protein</fullName>
    </submittedName>
</protein>
<keyword evidence="1" id="KW-1185">Reference proteome</keyword>
<name>A0A1I7YAT8_9BILA</name>
<reference evidence="2" key="1">
    <citation type="submission" date="2016-11" db="UniProtKB">
        <authorList>
            <consortium name="WormBaseParasite"/>
        </authorList>
    </citation>
    <scope>IDENTIFICATION</scope>
</reference>
<evidence type="ECO:0000313" key="2">
    <source>
        <dbReference type="WBParaSite" id="L893_g14478.t1"/>
    </source>
</evidence>
<proteinExistence type="predicted"/>
<evidence type="ECO:0000313" key="1">
    <source>
        <dbReference type="Proteomes" id="UP000095287"/>
    </source>
</evidence>
<accession>A0A1I7YAT8</accession>
<dbReference type="Proteomes" id="UP000095287">
    <property type="component" value="Unplaced"/>
</dbReference>